<dbReference type="SUPFAM" id="SSF52540">
    <property type="entry name" value="P-loop containing nucleoside triphosphate hydrolases"/>
    <property type="match status" value="1"/>
</dbReference>
<proteinExistence type="inferred from homology"/>
<keyword evidence="4" id="KW-1133">Transmembrane helix</keyword>
<comment type="similarity">
    <text evidence="1">Belongs to the guanylate kinase family.</text>
</comment>
<keyword evidence="4" id="KW-0472">Membrane</keyword>
<evidence type="ECO:0000256" key="2">
    <source>
        <dbReference type="ARBA" id="ARBA00022679"/>
    </source>
</evidence>
<dbReference type="GO" id="GO:0005829">
    <property type="term" value="C:cytosol"/>
    <property type="evidence" value="ECO:0007669"/>
    <property type="project" value="TreeGrafter"/>
</dbReference>
<gene>
    <name evidence="6" type="ORF">DC041_0004973</name>
</gene>
<dbReference type="CDD" id="cd00071">
    <property type="entry name" value="GMPK"/>
    <property type="match status" value="1"/>
</dbReference>
<protein>
    <submittedName>
        <fullName evidence="6">Guanylate kinase</fullName>
    </submittedName>
</protein>
<dbReference type="Gene3D" id="3.40.50.300">
    <property type="entry name" value="P-loop containing nucleotide triphosphate hydrolases"/>
    <property type="match status" value="1"/>
</dbReference>
<feature type="transmembrane region" description="Helical" evidence="4">
    <location>
        <begin position="49"/>
        <end position="68"/>
    </location>
</feature>
<comment type="caution">
    <text evidence="6">The sequence shown here is derived from an EMBL/GenBank/DDBJ whole genome shotgun (WGS) entry which is preliminary data.</text>
</comment>
<dbReference type="STRING" id="6184.A0A430QLQ9"/>
<feature type="domain" description="Guanylate kinase-like" evidence="5">
    <location>
        <begin position="9"/>
        <end position="122"/>
    </location>
</feature>
<dbReference type="PANTHER" id="PTHR23117:SF13">
    <property type="entry name" value="GUANYLATE KINASE"/>
    <property type="match status" value="1"/>
</dbReference>
<evidence type="ECO:0000256" key="4">
    <source>
        <dbReference type="SAM" id="Phobius"/>
    </source>
</evidence>
<keyword evidence="7" id="KW-1185">Reference proteome</keyword>
<dbReference type="Proteomes" id="UP000290809">
    <property type="component" value="Unassembled WGS sequence"/>
</dbReference>
<dbReference type="AlphaFoldDB" id="A0A430QLQ9"/>
<dbReference type="EMBL" id="QMKO01001564">
    <property type="protein sequence ID" value="RTG88630.1"/>
    <property type="molecule type" value="Genomic_DNA"/>
</dbReference>
<dbReference type="InterPro" id="IPR049945">
    <property type="entry name" value="AAA_22"/>
</dbReference>
<dbReference type="GO" id="GO:0016887">
    <property type="term" value="F:ATP hydrolysis activity"/>
    <property type="evidence" value="ECO:0007669"/>
    <property type="project" value="InterPro"/>
</dbReference>
<dbReference type="InterPro" id="IPR008144">
    <property type="entry name" value="Guanylate_kin-like_dom"/>
</dbReference>
<keyword evidence="4" id="KW-0812">Transmembrane</keyword>
<dbReference type="Pfam" id="PF13401">
    <property type="entry name" value="AAA_22"/>
    <property type="match status" value="1"/>
</dbReference>
<dbReference type="InterPro" id="IPR008145">
    <property type="entry name" value="GK/Ca_channel_bsu"/>
</dbReference>
<sequence length="122" mass="14567">MSELNLELKRPIVICGPSGCGKSTCIRMLINRYPNSFRYCVSRKYINTIWLLSSHLVIIYFLFLNFILDTTRPRRPDEIHTRVYKIFLADYNFVSKEEFDEAINKDEFIEYVMFSGHYYGTR</sequence>
<accession>A0A430QLQ9</accession>
<evidence type="ECO:0000256" key="1">
    <source>
        <dbReference type="ARBA" id="ARBA00005790"/>
    </source>
</evidence>
<evidence type="ECO:0000259" key="5">
    <source>
        <dbReference type="PROSITE" id="PS50052"/>
    </source>
</evidence>
<organism evidence="6 7">
    <name type="scientific">Schistosoma bovis</name>
    <name type="common">Blood fluke</name>
    <dbReference type="NCBI Taxonomy" id="6184"/>
    <lineage>
        <taxon>Eukaryota</taxon>
        <taxon>Metazoa</taxon>
        <taxon>Spiralia</taxon>
        <taxon>Lophotrochozoa</taxon>
        <taxon>Platyhelminthes</taxon>
        <taxon>Trematoda</taxon>
        <taxon>Digenea</taxon>
        <taxon>Strigeidida</taxon>
        <taxon>Schistosomatoidea</taxon>
        <taxon>Schistosomatidae</taxon>
        <taxon>Schistosoma</taxon>
    </lineage>
</organism>
<dbReference type="GO" id="GO:0004385">
    <property type="term" value="F:GMP kinase activity"/>
    <property type="evidence" value="ECO:0007669"/>
    <property type="project" value="TreeGrafter"/>
</dbReference>
<dbReference type="Pfam" id="PF00625">
    <property type="entry name" value="Guanylate_kin"/>
    <property type="match status" value="1"/>
</dbReference>
<keyword evidence="2" id="KW-0808">Transferase</keyword>
<dbReference type="PANTHER" id="PTHR23117">
    <property type="entry name" value="GUANYLATE KINASE-RELATED"/>
    <property type="match status" value="1"/>
</dbReference>
<name>A0A430QLQ9_SCHBO</name>
<evidence type="ECO:0000256" key="3">
    <source>
        <dbReference type="ARBA" id="ARBA00022777"/>
    </source>
</evidence>
<keyword evidence="3 6" id="KW-0418">Kinase</keyword>
<reference evidence="6 7" key="1">
    <citation type="journal article" date="2019" name="PLoS Pathog.">
        <title>Genome sequence of the bovine parasite Schistosoma bovis Tanzania.</title>
        <authorList>
            <person name="Oey H."/>
            <person name="Zakrzewski M."/>
            <person name="Gobert G."/>
            <person name="Gravermann K."/>
            <person name="Stoye J."/>
            <person name="Jones M."/>
            <person name="Mcmanus D."/>
            <person name="Krause L."/>
        </authorList>
    </citation>
    <scope>NUCLEOTIDE SEQUENCE [LARGE SCALE GENOMIC DNA]</scope>
    <source>
        <strain evidence="6 7">TAN1997</strain>
    </source>
</reference>
<evidence type="ECO:0000313" key="6">
    <source>
        <dbReference type="EMBL" id="RTG88630.1"/>
    </source>
</evidence>
<dbReference type="InterPro" id="IPR027417">
    <property type="entry name" value="P-loop_NTPase"/>
</dbReference>
<evidence type="ECO:0000313" key="7">
    <source>
        <dbReference type="Proteomes" id="UP000290809"/>
    </source>
</evidence>
<dbReference type="PROSITE" id="PS50052">
    <property type="entry name" value="GUANYLATE_KINASE_2"/>
    <property type="match status" value="1"/>
</dbReference>